<dbReference type="InterPro" id="IPR008988">
    <property type="entry name" value="Transcriptional_repressor_C"/>
</dbReference>
<dbReference type="InterPro" id="IPR038157">
    <property type="entry name" value="FeoA_core_dom"/>
</dbReference>
<keyword evidence="4" id="KW-1185">Reference proteome</keyword>
<dbReference type="PANTHER" id="PTHR42954:SF2">
    <property type="entry name" value="FE(2+) TRANSPORT PROTEIN A"/>
    <property type="match status" value="1"/>
</dbReference>
<gene>
    <name evidence="3" type="ORF">SAMN05660649_00831</name>
</gene>
<dbReference type="STRING" id="341036.SAMN05660649_00831"/>
<evidence type="ECO:0000313" key="4">
    <source>
        <dbReference type="Proteomes" id="UP000199337"/>
    </source>
</evidence>
<name>A0A1I2PJH4_9FIRM</name>
<dbReference type="Pfam" id="PF04023">
    <property type="entry name" value="FeoA"/>
    <property type="match status" value="1"/>
</dbReference>
<dbReference type="SUPFAM" id="SSF50037">
    <property type="entry name" value="C-terminal domain of transcriptional repressors"/>
    <property type="match status" value="1"/>
</dbReference>
<evidence type="ECO:0000313" key="3">
    <source>
        <dbReference type="EMBL" id="SFG13796.1"/>
    </source>
</evidence>
<dbReference type="EMBL" id="FOOX01000002">
    <property type="protein sequence ID" value="SFG13796.1"/>
    <property type="molecule type" value="Genomic_DNA"/>
</dbReference>
<feature type="domain" description="Ferrous iron transporter FeoA-like" evidence="2">
    <location>
        <begin position="2"/>
        <end position="74"/>
    </location>
</feature>
<dbReference type="InterPro" id="IPR052713">
    <property type="entry name" value="FeoA"/>
</dbReference>
<dbReference type="Gene3D" id="2.30.30.90">
    <property type="match status" value="1"/>
</dbReference>
<evidence type="ECO:0000259" key="2">
    <source>
        <dbReference type="SMART" id="SM00899"/>
    </source>
</evidence>
<dbReference type="Proteomes" id="UP000199337">
    <property type="component" value="Unassembled WGS sequence"/>
</dbReference>
<dbReference type="OrthoDB" id="9811076at2"/>
<keyword evidence="1" id="KW-0408">Iron</keyword>
<reference evidence="4" key="1">
    <citation type="submission" date="2016-10" db="EMBL/GenBank/DDBJ databases">
        <authorList>
            <person name="Varghese N."/>
            <person name="Submissions S."/>
        </authorList>
    </citation>
    <scope>NUCLEOTIDE SEQUENCE [LARGE SCALE GENOMIC DNA]</scope>
    <source>
        <strain evidence="4">DSM 17038</strain>
    </source>
</reference>
<evidence type="ECO:0000256" key="1">
    <source>
        <dbReference type="ARBA" id="ARBA00023004"/>
    </source>
</evidence>
<dbReference type="GO" id="GO:0046914">
    <property type="term" value="F:transition metal ion binding"/>
    <property type="evidence" value="ECO:0007669"/>
    <property type="project" value="InterPro"/>
</dbReference>
<organism evidence="3 4">
    <name type="scientific">Desulfotruncus arcticus DSM 17038</name>
    <dbReference type="NCBI Taxonomy" id="1121424"/>
    <lineage>
        <taxon>Bacteria</taxon>
        <taxon>Bacillati</taxon>
        <taxon>Bacillota</taxon>
        <taxon>Clostridia</taxon>
        <taxon>Eubacteriales</taxon>
        <taxon>Desulfallaceae</taxon>
        <taxon>Desulfotruncus</taxon>
    </lineage>
</organism>
<proteinExistence type="predicted"/>
<dbReference type="RefSeq" id="WP_092468979.1">
    <property type="nucleotide sequence ID" value="NZ_FOOX01000002.1"/>
</dbReference>
<dbReference type="SMART" id="SM00899">
    <property type="entry name" value="FeoA"/>
    <property type="match status" value="1"/>
</dbReference>
<dbReference type="PANTHER" id="PTHR42954">
    <property type="entry name" value="FE(2+) TRANSPORT PROTEIN A"/>
    <property type="match status" value="1"/>
</dbReference>
<dbReference type="AlphaFoldDB" id="A0A1I2PJH4"/>
<protein>
    <submittedName>
        <fullName evidence="3">Ferrous iron transport protein A</fullName>
    </submittedName>
</protein>
<accession>A0A1I2PJH4</accession>
<sequence>MTTLKDVKPGQTALVDSVQVTGQARGRFMAMGIMKGARLKVIKVAPLGDPIEVLVKSYNLSFRKTEAEQIIVNIV</sequence>
<dbReference type="InterPro" id="IPR007167">
    <property type="entry name" value="Fe-transptr_FeoA-like"/>
</dbReference>